<evidence type="ECO:0000313" key="2">
    <source>
        <dbReference type="Proteomes" id="UP001064048"/>
    </source>
</evidence>
<organism evidence="1 2">
    <name type="scientific">Choristoneura fumiferana</name>
    <name type="common">Spruce budworm moth</name>
    <name type="synonym">Archips fumiferana</name>
    <dbReference type="NCBI Taxonomy" id="7141"/>
    <lineage>
        <taxon>Eukaryota</taxon>
        <taxon>Metazoa</taxon>
        <taxon>Ecdysozoa</taxon>
        <taxon>Arthropoda</taxon>
        <taxon>Hexapoda</taxon>
        <taxon>Insecta</taxon>
        <taxon>Pterygota</taxon>
        <taxon>Neoptera</taxon>
        <taxon>Endopterygota</taxon>
        <taxon>Lepidoptera</taxon>
        <taxon>Glossata</taxon>
        <taxon>Ditrysia</taxon>
        <taxon>Tortricoidea</taxon>
        <taxon>Tortricidae</taxon>
        <taxon>Tortricinae</taxon>
        <taxon>Choristoneura</taxon>
    </lineage>
</organism>
<gene>
    <name evidence="1" type="ORF">MSG28_000195</name>
</gene>
<dbReference type="EMBL" id="CM046131">
    <property type="protein sequence ID" value="KAI8429590.1"/>
    <property type="molecule type" value="Genomic_DNA"/>
</dbReference>
<reference evidence="1 2" key="1">
    <citation type="journal article" date="2022" name="Genome Biol. Evol.">
        <title>The Spruce Budworm Genome: Reconstructing the Evolutionary History of Antifreeze Proteins.</title>
        <authorList>
            <person name="Beliveau C."/>
            <person name="Gagne P."/>
            <person name="Picq S."/>
            <person name="Vernygora O."/>
            <person name="Keeling C.I."/>
            <person name="Pinkney K."/>
            <person name="Doucet D."/>
            <person name="Wen F."/>
            <person name="Johnston J.S."/>
            <person name="Maaroufi H."/>
            <person name="Boyle B."/>
            <person name="Laroche J."/>
            <person name="Dewar K."/>
            <person name="Juretic N."/>
            <person name="Blackburn G."/>
            <person name="Nisole A."/>
            <person name="Brunet B."/>
            <person name="Brandao M."/>
            <person name="Lumley L."/>
            <person name="Duan J."/>
            <person name="Quan G."/>
            <person name="Lucarotti C.J."/>
            <person name="Roe A.D."/>
            <person name="Sperling F.A.H."/>
            <person name="Levesque R.C."/>
            <person name="Cusson M."/>
        </authorList>
    </citation>
    <scope>NUCLEOTIDE SEQUENCE [LARGE SCALE GENOMIC DNA]</scope>
    <source>
        <strain evidence="1">Glfc:IPQL:Cfum</strain>
    </source>
</reference>
<comment type="caution">
    <text evidence="1">The sequence shown here is derived from an EMBL/GenBank/DDBJ whole genome shotgun (WGS) entry which is preliminary data.</text>
</comment>
<proteinExistence type="predicted"/>
<keyword evidence="2" id="KW-1185">Reference proteome</keyword>
<sequence>MMDASKINKNSEARSKPKVVKVVKLKRFMPKMDAKRLMCFNHIDAHAPNHCTENVDCNTGVLEDPIVNEKEPKNEIDNPSNFEDGSSSSETGLIDHRKPKIIIKGCCHTTEELTKLTEHYDETLVELGNVFESREAFRKYINDNAKRWSYYYVCRTSKKNLLEYNCICMAYKLKPKAHIIRKQKKRTTACPCKIRLAVDQDTKKVAVYYVCNHHDHDLTESAFYQYPHAKYLPQEVKDVILDLAYLGLETDLIQKYIHSLVGLTIKRRHIASYAYKFKRKTMQRNLTVERRQYIKDLIATIRGAYKETMDVALKRDSEKDSHVAHGIKSNNSEQCKRRKSQGNAKDDKNNSLDTTIDDDVNIKLKGPGDANVFDNLLDSNVDLNNHDVIVQYINDEGVLCEQNGAPVTNSSAIMQLITNYENTMAVSNMKDGFLEEGTGFSELVENITDNIYTLDWRCVQETQAEIEEVNIKSTEDVVAANGNMVVATADCELDPDQDMKSNNRPRITVLSDSIVNCDKSLSPTHAGPAVYADMDIFNKYYFVDHQYIKYESGNSNDLTQRANKETQINRYSQKCMTKEAINCQEYIKAPDSEDTPPPLRICLGHDDLTMLSDADVILPGAKFLTHQVFLKYINERASRWFFYYSLVESGKVPEFYVYKCVFGKHRASKNAYQAKGLRKRAKLTTQCPCQIRLRRLNSEPTYLTVVYSCNHHDHPLDAQLFNAQPHSRRLPEHIKEEIKDLLFLGAKSDLLRKYVTSETGLRIYDKYFHNVRTVQGQAEKRRRSSRNQTETQYVQVGIKESASQTPDTSQTGTSRKHGRLEKRLKNLSSHEETLLKVKKLQESCVVWWDVSYEGATELHFCQQTVKVKAQEYQAYILECVDGFISKEEWPSQSSDLNLLDYSLWTDLELKACRKSPKFGLPQASPD</sequence>
<evidence type="ECO:0000313" key="1">
    <source>
        <dbReference type="EMBL" id="KAI8429590.1"/>
    </source>
</evidence>
<accession>A0ACC0K079</accession>
<name>A0ACC0K079_CHOFU</name>
<protein>
    <submittedName>
        <fullName evidence="1">Uncharacterized protein</fullName>
    </submittedName>
</protein>
<dbReference type="Proteomes" id="UP001064048">
    <property type="component" value="Chromosome Z"/>
</dbReference>